<evidence type="ECO:0000313" key="6">
    <source>
        <dbReference type="Proteomes" id="UP001596109"/>
    </source>
</evidence>
<dbReference type="Proteomes" id="UP001596109">
    <property type="component" value="Unassembled WGS sequence"/>
</dbReference>
<evidence type="ECO:0000256" key="3">
    <source>
        <dbReference type="ARBA" id="ARBA00022729"/>
    </source>
</evidence>
<comment type="similarity">
    <text evidence="1">Belongs to the bacterial solute-binding protein 5 family.</text>
</comment>
<dbReference type="Pfam" id="PF00496">
    <property type="entry name" value="SBP_bac_5"/>
    <property type="match status" value="1"/>
</dbReference>
<dbReference type="RefSeq" id="WP_381433083.1">
    <property type="nucleotide sequence ID" value="NZ_JBHSNO010000005.1"/>
</dbReference>
<keyword evidence="6" id="KW-1185">Reference proteome</keyword>
<evidence type="ECO:0000256" key="2">
    <source>
        <dbReference type="ARBA" id="ARBA00022448"/>
    </source>
</evidence>
<accession>A0ABW0TJV7</accession>
<protein>
    <submittedName>
        <fullName evidence="5">ABC transporter substrate-binding protein</fullName>
    </submittedName>
</protein>
<dbReference type="Gene3D" id="3.90.76.10">
    <property type="entry name" value="Dipeptide-binding Protein, Domain 1"/>
    <property type="match status" value="1"/>
</dbReference>
<name>A0ABW0TJV7_9BACL</name>
<dbReference type="Gene3D" id="3.40.190.10">
    <property type="entry name" value="Periplasmic binding protein-like II"/>
    <property type="match status" value="1"/>
</dbReference>
<dbReference type="EMBL" id="JBHSNO010000005">
    <property type="protein sequence ID" value="MFC5589056.1"/>
    <property type="molecule type" value="Genomic_DNA"/>
</dbReference>
<dbReference type="InterPro" id="IPR030678">
    <property type="entry name" value="Peptide/Ni-bd"/>
</dbReference>
<dbReference type="PANTHER" id="PTHR30290">
    <property type="entry name" value="PERIPLASMIC BINDING COMPONENT OF ABC TRANSPORTER"/>
    <property type="match status" value="1"/>
</dbReference>
<dbReference type="Gene3D" id="3.10.105.10">
    <property type="entry name" value="Dipeptide-binding Protein, Domain 3"/>
    <property type="match status" value="1"/>
</dbReference>
<feature type="domain" description="Solute-binding protein family 5" evidence="4">
    <location>
        <begin position="47"/>
        <end position="399"/>
    </location>
</feature>
<dbReference type="PANTHER" id="PTHR30290:SF9">
    <property type="entry name" value="OLIGOPEPTIDE-BINDING PROTEIN APPA"/>
    <property type="match status" value="1"/>
</dbReference>
<proteinExistence type="inferred from homology"/>
<reference evidence="6" key="1">
    <citation type="journal article" date="2019" name="Int. J. Syst. Evol. Microbiol.">
        <title>The Global Catalogue of Microorganisms (GCM) 10K type strain sequencing project: providing services to taxonomists for standard genome sequencing and annotation.</title>
        <authorList>
            <consortium name="The Broad Institute Genomics Platform"/>
            <consortium name="The Broad Institute Genome Sequencing Center for Infectious Disease"/>
            <person name="Wu L."/>
            <person name="Ma J."/>
        </authorList>
    </citation>
    <scope>NUCLEOTIDE SEQUENCE [LARGE SCALE GENOMIC DNA]</scope>
    <source>
        <strain evidence="6">CGMCC 4.1434</strain>
    </source>
</reference>
<sequence>MTNNLTVRIAQGTDASTMDPFAHSETTTANILLQVYDSLVRRDSEMNIQPHLATSWEYVNDREVIFNLRDDVYYHHGNKFTASDVKFSIERMVDPKMSDIFPPAGRFNSMVSVDVLSDDQVKVHLHRPDPNLLAQLAGLMIISESYFNEVGEAKFSVSPSGTGPFKMQNWKREEGKVYLERNDNYFLGKADMEFLEFHAVPHGVDRVEGIKNKIYDVAANFPPLDKEAVEKEEGVTVAGTPSVGIIYMGINTHHEILSNKKLRHAISHGIDMKTIIEEELVGCGYPLAGPVYPQAFGVDENQKPIEYNPEKSRQLLKEAGFEEGVSVKVEVPDGRFTQDKEICFKMRDQLKEVGIDLEVDVRPWEEFIGRFRNHQYDQMYYVGWGNFTFDPDEVYRNAFIHPRAWNPTHFSHDRMEEIAIEASKILDPTTRQELYSEALSIFRDELPWIPLFQQFDLYGLNEEWIFKPRMDEFIYAFDIKKNRG</sequence>
<evidence type="ECO:0000256" key="1">
    <source>
        <dbReference type="ARBA" id="ARBA00005695"/>
    </source>
</evidence>
<keyword evidence="2" id="KW-0813">Transport</keyword>
<evidence type="ECO:0000313" key="5">
    <source>
        <dbReference type="EMBL" id="MFC5589056.1"/>
    </source>
</evidence>
<keyword evidence="3" id="KW-0732">Signal</keyword>
<dbReference type="InterPro" id="IPR000914">
    <property type="entry name" value="SBP_5_dom"/>
</dbReference>
<evidence type="ECO:0000259" key="4">
    <source>
        <dbReference type="Pfam" id="PF00496"/>
    </source>
</evidence>
<dbReference type="SUPFAM" id="SSF53850">
    <property type="entry name" value="Periplasmic binding protein-like II"/>
    <property type="match status" value="1"/>
</dbReference>
<dbReference type="InterPro" id="IPR039424">
    <property type="entry name" value="SBP_5"/>
</dbReference>
<organism evidence="5 6">
    <name type="scientific">Sporosarcina soli</name>
    <dbReference type="NCBI Taxonomy" id="334736"/>
    <lineage>
        <taxon>Bacteria</taxon>
        <taxon>Bacillati</taxon>
        <taxon>Bacillota</taxon>
        <taxon>Bacilli</taxon>
        <taxon>Bacillales</taxon>
        <taxon>Caryophanaceae</taxon>
        <taxon>Sporosarcina</taxon>
    </lineage>
</organism>
<comment type="caution">
    <text evidence="5">The sequence shown here is derived from an EMBL/GenBank/DDBJ whole genome shotgun (WGS) entry which is preliminary data.</text>
</comment>
<dbReference type="PIRSF" id="PIRSF002741">
    <property type="entry name" value="MppA"/>
    <property type="match status" value="1"/>
</dbReference>
<gene>
    <name evidence="5" type="ORF">ACFPRA_09165</name>
</gene>